<reference evidence="5" key="2">
    <citation type="submission" date="2012-11" db="EMBL/GenBank/DDBJ databases">
        <authorList>
            <person name="Kuo A."/>
            <person name="Curtis B.A."/>
            <person name="Tanifuji G."/>
            <person name="Burki F."/>
            <person name="Gruber A."/>
            <person name="Irimia M."/>
            <person name="Maruyama S."/>
            <person name="Arias M.C."/>
            <person name="Ball S.G."/>
            <person name="Gile G.H."/>
            <person name="Hirakawa Y."/>
            <person name="Hopkins J.F."/>
            <person name="Rensing S.A."/>
            <person name="Schmutz J."/>
            <person name="Symeonidi A."/>
            <person name="Elias M."/>
            <person name="Eveleigh R.J."/>
            <person name="Herman E.K."/>
            <person name="Klute M.J."/>
            <person name="Nakayama T."/>
            <person name="Obornik M."/>
            <person name="Reyes-Prieto A."/>
            <person name="Armbrust E.V."/>
            <person name="Aves S.J."/>
            <person name="Beiko R.G."/>
            <person name="Coutinho P."/>
            <person name="Dacks J.B."/>
            <person name="Durnford D.G."/>
            <person name="Fast N.M."/>
            <person name="Green B.R."/>
            <person name="Grisdale C."/>
            <person name="Hempe F."/>
            <person name="Henrissat B."/>
            <person name="Hoppner M.P."/>
            <person name="Ishida K.-I."/>
            <person name="Kim E."/>
            <person name="Koreny L."/>
            <person name="Kroth P.G."/>
            <person name="Liu Y."/>
            <person name="Malik S.-B."/>
            <person name="Maier U.G."/>
            <person name="McRose D."/>
            <person name="Mock T."/>
            <person name="Neilson J.A."/>
            <person name="Onodera N.T."/>
            <person name="Poole A.M."/>
            <person name="Pritham E.J."/>
            <person name="Richards T.A."/>
            <person name="Rocap G."/>
            <person name="Roy S.W."/>
            <person name="Sarai C."/>
            <person name="Schaack S."/>
            <person name="Shirato S."/>
            <person name="Slamovits C.H."/>
            <person name="Spencer D.F."/>
            <person name="Suzuki S."/>
            <person name="Worden A.Z."/>
            <person name="Zauner S."/>
            <person name="Barry K."/>
            <person name="Bell C."/>
            <person name="Bharti A.K."/>
            <person name="Crow J.A."/>
            <person name="Grimwood J."/>
            <person name="Kramer R."/>
            <person name="Lindquist E."/>
            <person name="Lucas S."/>
            <person name="Salamov A."/>
            <person name="McFadden G.I."/>
            <person name="Lane C.E."/>
            <person name="Keeling P.J."/>
            <person name="Gray M.W."/>
            <person name="Grigoriev I.V."/>
            <person name="Archibald J.M."/>
        </authorList>
    </citation>
    <scope>NUCLEOTIDE SEQUENCE</scope>
    <source>
        <strain evidence="5">CCMP2712</strain>
    </source>
</reference>
<keyword evidence="5" id="KW-1185">Reference proteome</keyword>
<evidence type="ECO:0000256" key="2">
    <source>
        <dbReference type="SAM" id="Phobius"/>
    </source>
</evidence>
<reference evidence="4" key="3">
    <citation type="submission" date="2015-06" db="UniProtKB">
        <authorList>
            <consortium name="EnsemblProtists"/>
        </authorList>
    </citation>
    <scope>IDENTIFICATION</scope>
</reference>
<feature type="transmembrane region" description="Helical" evidence="2">
    <location>
        <begin position="70"/>
        <end position="89"/>
    </location>
</feature>
<dbReference type="PaxDb" id="55529-EKX46395"/>
<dbReference type="EnsemblProtists" id="EKX46395">
    <property type="protein sequence ID" value="EKX46395"/>
    <property type="gene ID" value="GUITHDRAFT_107598"/>
</dbReference>
<feature type="compositionally biased region" description="Acidic residues" evidence="1">
    <location>
        <begin position="13"/>
        <end position="24"/>
    </location>
</feature>
<organism evidence="3">
    <name type="scientific">Guillardia theta (strain CCMP2712)</name>
    <name type="common">Cryptophyte</name>
    <dbReference type="NCBI Taxonomy" id="905079"/>
    <lineage>
        <taxon>Eukaryota</taxon>
        <taxon>Cryptophyceae</taxon>
        <taxon>Pyrenomonadales</taxon>
        <taxon>Geminigeraceae</taxon>
        <taxon>Guillardia</taxon>
    </lineage>
</organism>
<dbReference type="RefSeq" id="XP_005833375.1">
    <property type="nucleotide sequence ID" value="XM_005833318.1"/>
</dbReference>
<dbReference type="KEGG" id="gtt:GUITHDRAFT_107598"/>
<keyword evidence="2" id="KW-0812">Transmembrane</keyword>
<dbReference type="Proteomes" id="UP000011087">
    <property type="component" value="Unassembled WGS sequence"/>
</dbReference>
<proteinExistence type="predicted"/>
<keyword evidence="2" id="KW-1133">Transmembrane helix</keyword>
<dbReference type="EMBL" id="JH992994">
    <property type="protein sequence ID" value="EKX46395.1"/>
    <property type="molecule type" value="Genomic_DNA"/>
</dbReference>
<feature type="region of interest" description="Disordered" evidence="1">
    <location>
        <begin position="1"/>
        <end position="45"/>
    </location>
</feature>
<feature type="compositionally biased region" description="Basic residues" evidence="1">
    <location>
        <begin position="28"/>
        <end position="37"/>
    </location>
</feature>
<gene>
    <name evidence="3" type="ORF">GUITHDRAFT_107598</name>
</gene>
<feature type="region of interest" description="Disordered" evidence="1">
    <location>
        <begin position="132"/>
        <end position="156"/>
    </location>
</feature>
<evidence type="ECO:0000313" key="4">
    <source>
        <dbReference type="EnsemblProtists" id="EKX46395"/>
    </source>
</evidence>
<dbReference type="GeneID" id="17303047"/>
<dbReference type="HOGENOM" id="CLU_1573616_0_0_1"/>
<dbReference type="AlphaFoldDB" id="L1JE60"/>
<accession>L1JE60</accession>
<evidence type="ECO:0000256" key="1">
    <source>
        <dbReference type="SAM" id="MobiDB-lite"/>
    </source>
</evidence>
<sequence>MARDYGAMGEHDEVAEEMEAVTDDEAVKKKRSRKNKNGLKPGQALSFTGLEPRKWDGVDMLDMKQLLPRFLAGCLCMTLTIGLVTFFSYQVLEGPLGKALDASQNLKHSSAHAQTHQMALNHLNKKISNAHSIHRQKEHDHGDLKNKQAHRRGRHMLSYDAAVVQRQEQK</sequence>
<evidence type="ECO:0000313" key="5">
    <source>
        <dbReference type="Proteomes" id="UP000011087"/>
    </source>
</evidence>
<evidence type="ECO:0000313" key="3">
    <source>
        <dbReference type="EMBL" id="EKX46395.1"/>
    </source>
</evidence>
<name>L1JE60_GUITC</name>
<feature type="compositionally biased region" description="Basic and acidic residues" evidence="1">
    <location>
        <begin position="135"/>
        <end position="146"/>
    </location>
</feature>
<protein>
    <submittedName>
        <fullName evidence="3 4">Uncharacterized protein</fullName>
    </submittedName>
</protein>
<keyword evidence="2" id="KW-0472">Membrane</keyword>
<reference evidence="3 5" key="1">
    <citation type="journal article" date="2012" name="Nature">
        <title>Algal genomes reveal evolutionary mosaicism and the fate of nucleomorphs.</title>
        <authorList>
            <consortium name="DOE Joint Genome Institute"/>
            <person name="Curtis B.A."/>
            <person name="Tanifuji G."/>
            <person name="Burki F."/>
            <person name="Gruber A."/>
            <person name="Irimia M."/>
            <person name="Maruyama S."/>
            <person name="Arias M.C."/>
            <person name="Ball S.G."/>
            <person name="Gile G.H."/>
            <person name="Hirakawa Y."/>
            <person name="Hopkins J.F."/>
            <person name="Kuo A."/>
            <person name="Rensing S.A."/>
            <person name="Schmutz J."/>
            <person name="Symeonidi A."/>
            <person name="Elias M."/>
            <person name="Eveleigh R.J."/>
            <person name="Herman E.K."/>
            <person name="Klute M.J."/>
            <person name="Nakayama T."/>
            <person name="Obornik M."/>
            <person name="Reyes-Prieto A."/>
            <person name="Armbrust E.V."/>
            <person name="Aves S.J."/>
            <person name="Beiko R.G."/>
            <person name="Coutinho P."/>
            <person name="Dacks J.B."/>
            <person name="Durnford D.G."/>
            <person name="Fast N.M."/>
            <person name="Green B.R."/>
            <person name="Grisdale C.J."/>
            <person name="Hempel F."/>
            <person name="Henrissat B."/>
            <person name="Hoppner M.P."/>
            <person name="Ishida K."/>
            <person name="Kim E."/>
            <person name="Koreny L."/>
            <person name="Kroth P.G."/>
            <person name="Liu Y."/>
            <person name="Malik S.B."/>
            <person name="Maier U.G."/>
            <person name="McRose D."/>
            <person name="Mock T."/>
            <person name="Neilson J.A."/>
            <person name="Onodera N.T."/>
            <person name="Poole A.M."/>
            <person name="Pritham E.J."/>
            <person name="Richards T.A."/>
            <person name="Rocap G."/>
            <person name="Roy S.W."/>
            <person name="Sarai C."/>
            <person name="Schaack S."/>
            <person name="Shirato S."/>
            <person name="Slamovits C.H."/>
            <person name="Spencer D.F."/>
            <person name="Suzuki S."/>
            <person name="Worden A.Z."/>
            <person name="Zauner S."/>
            <person name="Barry K."/>
            <person name="Bell C."/>
            <person name="Bharti A.K."/>
            <person name="Crow J.A."/>
            <person name="Grimwood J."/>
            <person name="Kramer R."/>
            <person name="Lindquist E."/>
            <person name="Lucas S."/>
            <person name="Salamov A."/>
            <person name="McFadden G.I."/>
            <person name="Lane C.E."/>
            <person name="Keeling P.J."/>
            <person name="Gray M.W."/>
            <person name="Grigoriev I.V."/>
            <person name="Archibald J.M."/>
        </authorList>
    </citation>
    <scope>NUCLEOTIDE SEQUENCE</scope>
    <source>
        <strain evidence="3 5">CCMP2712</strain>
    </source>
</reference>